<dbReference type="Proteomes" id="UP001525857">
    <property type="component" value="Unassembled WGS sequence"/>
</dbReference>
<keyword evidence="3 6" id="KW-0812">Transmembrane</keyword>
<dbReference type="InterPro" id="IPR011701">
    <property type="entry name" value="MFS"/>
</dbReference>
<dbReference type="PANTHER" id="PTHR23531:SF1">
    <property type="entry name" value="QUINOLENE RESISTANCE PROTEIN NORA"/>
    <property type="match status" value="1"/>
</dbReference>
<dbReference type="EMBL" id="QVOV01000008">
    <property type="protein sequence ID" value="MCT8389842.1"/>
    <property type="molecule type" value="Genomic_DNA"/>
</dbReference>
<comment type="subcellular location">
    <subcellularLocation>
        <location evidence="1">Cell membrane</location>
        <topology evidence="1">Multi-pass membrane protein</topology>
    </subcellularLocation>
</comment>
<dbReference type="PROSITE" id="PS50850">
    <property type="entry name" value="MFS"/>
    <property type="match status" value="1"/>
</dbReference>
<dbReference type="InterPro" id="IPR052714">
    <property type="entry name" value="MFS_Exporter"/>
</dbReference>
<reference evidence="8 9" key="1">
    <citation type="submission" date="2018-08" db="EMBL/GenBank/DDBJ databases">
        <title>Draft genome sequences of Leuconostoc spp. and Weissella spp. with biocontrol potential.</title>
        <authorList>
            <person name="Lo R."/>
            <person name="Ho V.T.T."/>
            <person name="Turner M.S."/>
        </authorList>
    </citation>
    <scope>NUCLEOTIDE SEQUENCE [LARGE SCALE GENOMIC DNA]</scope>
    <source>
        <strain evidence="8 9">733</strain>
    </source>
</reference>
<evidence type="ECO:0000256" key="1">
    <source>
        <dbReference type="ARBA" id="ARBA00004651"/>
    </source>
</evidence>
<dbReference type="InterPro" id="IPR036259">
    <property type="entry name" value="MFS_trans_sf"/>
</dbReference>
<feature type="transmembrane region" description="Helical" evidence="6">
    <location>
        <begin position="267"/>
        <end position="286"/>
    </location>
</feature>
<dbReference type="Gene3D" id="1.20.1250.20">
    <property type="entry name" value="MFS general substrate transporter like domains"/>
    <property type="match status" value="1"/>
</dbReference>
<feature type="transmembrane region" description="Helical" evidence="6">
    <location>
        <begin position="32"/>
        <end position="57"/>
    </location>
</feature>
<keyword evidence="5 6" id="KW-0472">Membrane</keyword>
<feature type="transmembrane region" description="Helical" evidence="6">
    <location>
        <begin position="63"/>
        <end position="85"/>
    </location>
</feature>
<evidence type="ECO:0000256" key="4">
    <source>
        <dbReference type="ARBA" id="ARBA00022989"/>
    </source>
</evidence>
<feature type="transmembrane region" description="Helical" evidence="6">
    <location>
        <begin position="156"/>
        <end position="178"/>
    </location>
</feature>
<evidence type="ECO:0000256" key="3">
    <source>
        <dbReference type="ARBA" id="ARBA00022692"/>
    </source>
</evidence>
<dbReference type="PANTHER" id="PTHR23531">
    <property type="entry name" value="QUINOLENE RESISTANCE PROTEIN NORA"/>
    <property type="match status" value="1"/>
</dbReference>
<dbReference type="PROSITE" id="PS00216">
    <property type="entry name" value="SUGAR_TRANSPORT_1"/>
    <property type="match status" value="1"/>
</dbReference>
<keyword evidence="9" id="KW-1185">Reference proteome</keyword>
<dbReference type="SUPFAM" id="SSF103473">
    <property type="entry name" value="MFS general substrate transporter"/>
    <property type="match status" value="1"/>
</dbReference>
<dbReference type="InterPro" id="IPR005829">
    <property type="entry name" value="Sugar_transporter_CS"/>
</dbReference>
<gene>
    <name evidence="8" type="ORF">D0501_07115</name>
</gene>
<name>A0ABT2P0U4_9LACO</name>
<keyword evidence="2" id="KW-0813">Transport</keyword>
<feature type="transmembrane region" description="Helical" evidence="6">
    <location>
        <begin position="185"/>
        <end position="204"/>
    </location>
</feature>
<organism evidence="8 9">
    <name type="scientific">Leuconostoc holzapfelii</name>
    <dbReference type="NCBI Taxonomy" id="434464"/>
    <lineage>
        <taxon>Bacteria</taxon>
        <taxon>Bacillati</taxon>
        <taxon>Bacillota</taxon>
        <taxon>Bacilli</taxon>
        <taxon>Lactobacillales</taxon>
        <taxon>Lactobacillaceae</taxon>
        <taxon>Leuconostoc</taxon>
    </lineage>
</organism>
<feature type="transmembrane region" description="Helical" evidence="6">
    <location>
        <begin position="292"/>
        <end position="313"/>
    </location>
</feature>
<protein>
    <submittedName>
        <fullName evidence="8">MFS transporter</fullName>
    </submittedName>
</protein>
<evidence type="ECO:0000259" key="7">
    <source>
        <dbReference type="PROSITE" id="PS50850"/>
    </source>
</evidence>
<evidence type="ECO:0000313" key="9">
    <source>
        <dbReference type="Proteomes" id="UP001525857"/>
    </source>
</evidence>
<keyword evidence="4 6" id="KW-1133">Transmembrane helix</keyword>
<comment type="caution">
    <text evidence="8">The sequence shown here is derived from an EMBL/GenBank/DDBJ whole genome shotgun (WGS) entry which is preliminary data.</text>
</comment>
<dbReference type="Pfam" id="PF07690">
    <property type="entry name" value="MFS_1"/>
    <property type="match status" value="1"/>
</dbReference>
<evidence type="ECO:0000256" key="5">
    <source>
        <dbReference type="ARBA" id="ARBA00023136"/>
    </source>
</evidence>
<dbReference type="CDD" id="cd17489">
    <property type="entry name" value="MFS_YfcJ_like"/>
    <property type="match status" value="1"/>
</dbReference>
<proteinExistence type="predicted"/>
<feature type="transmembrane region" description="Helical" evidence="6">
    <location>
        <begin position="233"/>
        <end position="255"/>
    </location>
</feature>
<evidence type="ECO:0000313" key="8">
    <source>
        <dbReference type="EMBL" id="MCT8389842.1"/>
    </source>
</evidence>
<sequence>MRWHNARVAPMTKDAVEDKDVGSTQRLFQRDFMLLMVINFLVMTAVTTQMGTLPLYVTQLGGHATIAGLVVGIWGLSALVARIPVGKIIDRFGRKQLVLIGLFILAADFSLLIFYSALVGLVVLRAVQGVGNGTQSTAVATMVADQLPPQKLSVGLGYFSISQTLPAAIGPAIGLFFVNRWGFQSLFYFNLTLVLIALSCTFFVHESYERPVQENTTIVMHQPFGDLLFQVEVWVPSLIIFVASFANAAVAAFLVQFGYEKHLPLTLVGLSFTVQAIIGVGARLWFAQLYQAVETVVLIASSIVLIASAYLLIAWSQGVFGLLIAGGLDGLGFALLMPLLNGVVLGHVLPMQRGRATAIFSSGNDVAYGIGAILWGVFASCFGYFWLYCCAASLVLATLYLIWRYRKVLQQAR</sequence>
<evidence type="ECO:0000256" key="6">
    <source>
        <dbReference type="SAM" id="Phobius"/>
    </source>
</evidence>
<feature type="transmembrane region" description="Helical" evidence="6">
    <location>
        <begin position="97"/>
        <end position="124"/>
    </location>
</feature>
<dbReference type="InterPro" id="IPR020846">
    <property type="entry name" value="MFS_dom"/>
</dbReference>
<feature type="domain" description="Major facilitator superfamily (MFS) profile" evidence="7">
    <location>
        <begin position="31"/>
        <end position="407"/>
    </location>
</feature>
<feature type="transmembrane region" description="Helical" evidence="6">
    <location>
        <begin position="320"/>
        <end position="340"/>
    </location>
</feature>
<accession>A0ABT2P0U4</accession>
<evidence type="ECO:0000256" key="2">
    <source>
        <dbReference type="ARBA" id="ARBA00022448"/>
    </source>
</evidence>
<feature type="transmembrane region" description="Helical" evidence="6">
    <location>
        <begin position="384"/>
        <end position="403"/>
    </location>
</feature>